<comment type="catalytic activity">
    <reaction evidence="16">
        <text>(2E)-tetradecenoyl-CoA + NADPH + H(+) = tetradecanoyl-CoA + NADP(+)</text>
        <dbReference type="Rhea" id="RHEA:44968"/>
        <dbReference type="ChEBI" id="CHEBI:15378"/>
        <dbReference type="ChEBI" id="CHEBI:57385"/>
        <dbReference type="ChEBI" id="CHEBI:57783"/>
        <dbReference type="ChEBI" id="CHEBI:58349"/>
        <dbReference type="ChEBI" id="CHEBI:61405"/>
    </reaction>
    <physiologicalReaction direction="left-to-right" evidence="16">
        <dbReference type="Rhea" id="RHEA:44969"/>
    </physiologicalReaction>
</comment>
<gene>
    <name evidence="21" type="primary">LOC100926746</name>
</gene>
<sequence length="120" mass="13355">TASWVSGIKSCLAAGLLRNQVAIVTGGGPGIGKAIARELLHLECNVVIASRNFDRLKSTAEEMNAKRLPSDTAIVTPIQCNIRKEEEFNSSPFFSIFSKHERKEIYIEVFFQMRNLTPVM</sequence>
<keyword evidence="3" id="KW-0444">Lipid biosynthesis</keyword>
<evidence type="ECO:0000256" key="6">
    <source>
        <dbReference type="ARBA" id="ARBA00022857"/>
    </source>
</evidence>
<evidence type="ECO:0000256" key="3">
    <source>
        <dbReference type="ARBA" id="ARBA00022516"/>
    </source>
</evidence>
<evidence type="ECO:0000256" key="14">
    <source>
        <dbReference type="ARBA" id="ARBA00041063"/>
    </source>
</evidence>
<dbReference type="GO" id="GO:0019166">
    <property type="term" value="F:trans-2-enoyl-CoA reductase (NADPH) activity"/>
    <property type="evidence" value="ECO:0007669"/>
    <property type="project" value="UniProtKB-EC"/>
</dbReference>
<name>A0A7N4NIC5_SARHA</name>
<keyword evidence="22" id="KW-1185">Reference proteome</keyword>
<comment type="catalytic activity">
    <reaction evidence="18">
        <text>a (2E)-enoyl-CoA + NADPH + H(+) = a 2,3-saturated acyl-CoA + NADP(+)</text>
        <dbReference type="Rhea" id="RHEA:33763"/>
        <dbReference type="ChEBI" id="CHEBI:15378"/>
        <dbReference type="ChEBI" id="CHEBI:57783"/>
        <dbReference type="ChEBI" id="CHEBI:58349"/>
        <dbReference type="ChEBI" id="CHEBI:58856"/>
        <dbReference type="ChEBI" id="CHEBI:65111"/>
        <dbReference type="EC" id="1.3.1.38"/>
    </reaction>
    <physiologicalReaction direction="left-to-right" evidence="18">
        <dbReference type="Rhea" id="RHEA:33764"/>
    </physiologicalReaction>
</comment>
<dbReference type="GO" id="GO:0033306">
    <property type="term" value="P:phytol metabolic process"/>
    <property type="evidence" value="ECO:0007669"/>
    <property type="project" value="TreeGrafter"/>
</dbReference>
<evidence type="ECO:0000256" key="8">
    <source>
        <dbReference type="ARBA" id="ARBA00023098"/>
    </source>
</evidence>
<keyword evidence="9" id="KW-0576">Peroxisome</keyword>
<dbReference type="EC" id="1.3.1.38" evidence="13"/>
<reference evidence="21 22" key="1">
    <citation type="journal article" date="2011" name="Proc. Natl. Acad. Sci. U.S.A.">
        <title>Genetic diversity and population structure of the endangered marsupial Sarcophilus harrisii (Tasmanian devil).</title>
        <authorList>
            <person name="Miller W."/>
            <person name="Hayes V.M."/>
            <person name="Ratan A."/>
            <person name="Petersen D.C."/>
            <person name="Wittekindt N.E."/>
            <person name="Miller J."/>
            <person name="Walenz B."/>
            <person name="Knight J."/>
            <person name="Qi J."/>
            <person name="Zhao F."/>
            <person name="Wang Q."/>
            <person name="Bedoya-Reina O.C."/>
            <person name="Katiyar N."/>
            <person name="Tomsho L.P."/>
            <person name="Kasson L.M."/>
            <person name="Hardie R.A."/>
            <person name="Woodbridge P."/>
            <person name="Tindall E.A."/>
            <person name="Bertelsen M.F."/>
            <person name="Dixon D."/>
            <person name="Pyecroft S."/>
            <person name="Helgen K.M."/>
            <person name="Lesk A.M."/>
            <person name="Pringle T.H."/>
            <person name="Patterson N."/>
            <person name="Zhang Y."/>
            <person name="Kreiss A."/>
            <person name="Woods G.M."/>
            <person name="Jones M.E."/>
            <person name="Schuster S.C."/>
        </authorList>
    </citation>
    <scope>NUCLEOTIDE SEQUENCE [LARGE SCALE GENOMIC DNA]</scope>
</reference>
<evidence type="ECO:0000256" key="12">
    <source>
        <dbReference type="ARBA" id="ARBA00038622"/>
    </source>
</evidence>
<evidence type="ECO:0000256" key="19">
    <source>
        <dbReference type="ARBA" id="ARBA00049386"/>
    </source>
</evidence>
<evidence type="ECO:0000256" key="4">
    <source>
        <dbReference type="ARBA" id="ARBA00022553"/>
    </source>
</evidence>
<evidence type="ECO:0000256" key="11">
    <source>
        <dbReference type="ARBA" id="ARBA00037124"/>
    </source>
</evidence>
<evidence type="ECO:0000313" key="21">
    <source>
        <dbReference type="Ensembl" id="ENSSHAP00000023829.1"/>
    </source>
</evidence>
<dbReference type="PANTHER" id="PTHR24317">
    <property type="entry name" value="PEROXISOMAL TRANS-2-ENOYL-COA REDUCTASE"/>
    <property type="match status" value="1"/>
</dbReference>
<evidence type="ECO:0000256" key="15">
    <source>
        <dbReference type="ARBA" id="ARBA00047570"/>
    </source>
</evidence>
<proteinExistence type="predicted"/>
<dbReference type="AlphaFoldDB" id="A0A7N4NIC5"/>
<evidence type="ECO:0000256" key="7">
    <source>
        <dbReference type="ARBA" id="ARBA00023002"/>
    </source>
</evidence>
<evidence type="ECO:0000256" key="9">
    <source>
        <dbReference type="ARBA" id="ARBA00023140"/>
    </source>
</evidence>
<evidence type="ECO:0000256" key="20">
    <source>
        <dbReference type="ARBA" id="ARBA00049559"/>
    </source>
</evidence>
<keyword evidence="5" id="KW-0276">Fatty acid metabolism</keyword>
<evidence type="ECO:0000256" key="10">
    <source>
        <dbReference type="ARBA" id="ARBA00023160"/>
    </source>
</evidence>
<dbReference type="InterPro" id="IPR052388">
    <property type="entry name" value="Peroxisomal_t2-enoyl-CoA_red"/>
</dbReference>
<comment type="function">
    <text evidence="11">Participates in chain elongation of fatty acids. Catalyzes the reduction of trans-2-enoyl-CoAs of varying chain lengths from 6:1 to 16:1, having maximum activity with 10:1 CoA. Has no 2,4-dienoyl-CoA reductase activity.</text>
</comment>
<keyword evidence="8" id="KW-0443">Lipid metabolism</keyword>
<comment type="pathway">
    <text evidence="2">Lipid metabolism; fatty acid biosynthesis.</text>
</comment>
<keyword evidence="6" id="KW-0521">NADP</keyword>
<dbReference type="InterPro" id="IPR036291">
    <property type="entry name" value="NAD(P)-bd_dom_sf"/>
</dbReference>
<dbReference type="Gene3D" id="3.40.50.720">
    <property type="entry name" value="NAD(P)-binding Rossmann-like Domain"/>
    <property type="match status" value="1"/>
</dbReference>
<comment type="subunit">
    <text evidence="12">Interacts with PEX5, probably required to target it into peroxisomes.</text>
</comment>
<dbReference type="SUPFAM" id="SSF51735">
    <property type="entry name" value="NAD(P)-binding Rossmann-fold domains"/>
    <property type="match status" value="1"/>
</dbReference>
<dbReference type="InterPro" id="IPR002347">
    <property type="entry name" value="SDR_fam"/>
</dbReference>
<comment type="catalytic activity">
    <reaction evidence="20">
        <text>(2E)-octenoyl-CoA + NADPH + H(+) = octanoyl-CoA + NADP(+)</text>
        <dbReference type="Rhea" id="RHEA:44952"/>
        <dbReference type="ChEBI" id="CHEBI:15378"/>
        <dbReference type="ChEBI" id="CHEBI:57386"/>
        <dbReference type="ChEBI" id="CHEBI:57783"/>
        <dbReference type="ChEBI" id="CHEBI:58349"/>
        <dbReference type="ChEBI" id="CHEBI:62242"/>
    </reaction>
    <physiologicalReaction direction="left-to-right" evidence="20">
        <dbReference type="Rhea" id="RHEA:44953"/>
    </physiologicalReaction>
</comment>
<comment type="catalytic activity">
    <reaction evidence="17">
        <text>(2E)-hexenoyl-CoA + NADPH + H(+) = hexanoyl-CoA + NADP(+)</text>
        <dbReference type="Rhea" id="RHEA:44956"/>
        <dbReference type="ChEBI" id="CHEBI:15378"/>
        <dbReference type="ChEBI" id="CHEBI:57783"/>
        <dbReference type="ChEBI" id="CHEBI:58349"/>
        <dbReference type="ChEBI" id="CHEBI:62077"/>
        <dbReference type="ChEBI" id="CHEBI:62620"/>
    </reaction>
    <physiologicalReaction direction="left-to-right" evidence="17">
        <dbReference type="Rhea" id="RHEA:44957"/>
    </physiologicalReaction>
</comment>
<dbReference type="Proteomes" id="UP000007648">
    <property type="component" value="Unassembled WGS sequence"/>
</dbReference>
<reference evidence="21" key="3">
    <citation type="submission" date="2025-09" db="UniProtKB">
        <authorList>
            <consortium name="Ensembl"/>
        </authorList>
    </citation>
    <scope>IDENTIFICATION</scope>
</reference>
<comment type="catalytic activity">
    <reaction evidence="19">
        <text>(2E)-decenoyl-CoA + NADPH + H(+) = decanoyl-CoA + NADP(+)</text>
        <dbReference type="Rhea" id="RHEA:44960"/>
        <dbReference type="ChEBI" id="CHEBI:15378"/>
        <dbReference type="ChEBI" id="CHEBI:57783"/>
        <dbReference type="ChEBI" id="CHEBI:58349"/>
        <dbReference type="ChEBI" id="CHEBI:61406"/>
        <dbReference type="ChEBI" id="CHEBI:61430"/>
    </reaction>
    <physiologicalReaction direction="left-to-right" evidence="19">
        <dbReference type="Rhea" id="RHEA:44961"/>
    </physiologicalReaction>
</comment>
<evidence type="ECO:0000256" key="17">
    <source>
        <dbReference type="ARBA" id="ARBA00049108"/>
    </source>
</evidence>
<comment type="catalytic activity">
    <reaction evidence="15">
        <text>(2E)-dodecenoyl-CoA + NADPH + H(+) = dodecanoyl-CoA + NADP(+)</text>
        <dbReference type="Rhea" id="RHEA:44964"/>
        <dbReference type="ChEBI" id="CHEBI:15378"/>
        <dbReference type="ChEBI" id="CHEBI:57330"/>
        <dbReference type="ChEBI" id="CHEBI:57375"/>
        <dbReference type="ChEBI" id="CHEBI:57783"/>
        <dbReference type="ChEBI" id="CHEBI:58349"/>
    </reaction>
    <physiologicalReaction direction="left-to-right" evidence="15">
        <dbReference type="Rhea" id="RHEA:44965"/>
    </physiologicalReaction>
</comment>
<reference evidence="21" key="2">
    <citation type="submission" date="2025-08" db="UniProtKB">
        <authorList>
            <consortium name="Ensembl"/>
        </authorList>
    </citation>
    <scope>IDENTIFICATION</scope>
</reference>
<dbReference type="GeneTree" id="ENSGT00940000156882"/>
<evidence type="ECO:0000313" key="22">
    <source>
        <dbReference type="Proteomes" id="UP000007648"/>
    </source>
</evidence>
<dbReference type="GO" id="GO:0006633">
    <property type="term" value="P:fatty acid biosynthetic process"/>
    <property type="evidence" value="ECO:0007669"/>
    <property type="project" value="UniProtKB-KW"/>
</dbReference>
<keyword evidence="10" id="KW-0275">Fatty acid biosynthesis</keyword>
<dbReference type="PANTHER" id="PTHR24317:SF7">
    <property type="entry name" value="PEROXISOMAL TRANS-2-ENOYL-COA REDUCTASE"/>
    <property type="match status" value="1"/>
</dbReference>
<evidence type="ECO:0000256" key="1">
    <source>
        <dbReference type="ARBA" id="ARBA00004275"/>
    </source>
</evidence>
<keyword evidence="7" id="KW-0560">Oxidoreductase</keyword>
<evidence type="ECO:0000256" key="16">
    <source>
        <dbReference type="ARBA" id="ARBA00048686"/>
    </source>
</evidence>
<evidence type="ECO:0000256" key="18">
    <source>
        <dbReference type="ARBA" id="ARBA00049251"/>
    </source>
</evidence>
<dbReference type="GO" id="GO:0005777">
    <property type="term" value="C:peroxisome"/>
    <property type="evidence" value="ECO:0007669"/>
    <property type="project" value="UniProtKB-SubCell"/>
</dbReference>
<comment type="subcellular location">
    <subcellularLocation>
        <location evidence="1">Peroxisome</location>
    </subcellularLocation>
</comment>
<dbReference type="Pfam" id="PF00106">
    <property type="entry name" value="adh_short"/>
    <property type="match status" value="1"/>
</dbReference>
<evidence type="ECO:0000256" key="13">
    <source>
        <dbReference type="ARBA" id="ARBA00038849"/>
    </source>
</evidence>
<evidence type="ECO:0000256" key="5">
    <source>
        <dbReference type="ARBA" id="ARBA00022832"/>
    </source>
</evidence>
<dbReference type="Ensembl" id="ENSSHAT00000043971.1">
    <property type="protein sequence ID" value="ENSSHAP00000023829.1"/>
    <property type="gene ID" value="ENSSHAG00000015328.2"/>
</dbReference>
<protein>
    <recommendedName>
        <fullName evidence="14">Peroxisomal trans-2-enoyl-CoA reductase</fullName>
        <ecNumber evidence="13">1.3.1.38</ecNumber>
    </recommendedName>
</protein>
<evidence type="ECO:0000256" key="2">
    <source>
        <dbReference type="ARBA" id="ARBA00005194"/>
    </source>
</evidence>
<accession>A0A7N4NIC5</accession>
<keyword evidence="4" id="KW-0597">Phosphoprotein</keyword>
<organism evidence="21 22">
    <name type="scientific">Sarcophilus harrisii</name>
    <name type="common">Tasmanian devil</name>
    <name type="synonym">Sarcophilus laniarius</name>
    <dbReference type="NCBI Taxonomy" id="9305"/>
    <lineage>
        <taxon>Eukaryota</taxon>
        <taxon>Metazoa</taxon>
        <taxon>Chordata</taxon>
        <taxon>Craniata</taxon>
        <taxon>Vertebrata</taxon>
        <taxon>Euteleostomi</taxon>
        <taxon>Mammalia</taxon>
        <taxon>Metatheria</taxon>
        <taxon>Dasyuromorphia</taxon>
        <taxon>Dasyuridae</taxon>
        <taxon>Sarcophilus</taxon>
    </lineage>
</organism>